<name>A0A2Y8ZWB9_9MICO</name>
<organism evidence="2 3">
    <name type="scientific">Branchiibius hedensis</name>
    <dbReference type="NCBI Taxonomy" id="672460"/>
    <lineage>
        <taxon>Bacteria</taxon>
        <taxon>Bacillati</taxon>
        <taxon>Actinomycetota</taxon>
        <taxon>Actinomycetes</taxon>
        <taxon>Micrococcales</taxon>
        <taxon>Dermacoccaceae</taxon>
        <taxon>Branchiibius</taxon>
    </lineage>
</organism>
<dbReference type="OrthoDB" id="5190563at2"/>
<reference evidence="3" key="1">
    <citation type="submission" date="2016-10" db="EMBL/GenBank/DDBJ databases">
        <authorList>
            <person name="Varghese N."/>
            <person name="Submissions S."/>
        </authorList>
    </citation>
    <scope>NUCLEOTIDE SEQUENCE [LARGE SCALE GENOMIC DNA]</scope>
    <source>
        <strain evidence="3">DSM 22951</strain>
    </source>
</reference>
<keyword evidence="1" id="KW-1133">Transmembrane helix</keyword>
<feature type="transmembrane region" description="Helical" evidence="1">
    <location>
        <begin position="82"/>
        <end position="105"/>
    </location>
</feature>
<feature type="transmembrane region" description="Helical" evidence="1">
    <location>
        <begin position="47"/>
        <end position="70"/>
    </location>
</feature>
<sequence length="158" mass="16362">MFKVMLFLHLLTAIFAIGPLVHAVTTASRGLRRSDPEAIAASSRMTKIYAGASILTVIFGFGLMSSTSPYTGKKVASFSEPWIWISLLLWLIAAAVSIAVVVPALDKASDTFALTGGESAAGTETTPSSAVARVAASGGVVGILMAVVVALMVWQPGH</sequence>
<evidence type="ECO:0000256" key="1">
    <source>
        <dbReference type="SAM" id="Phobius"/>
    </source>
</evidence>
<dbReference type="Pfam" id="PF10027">
    <property type="entry name" value="DUF2269"/>
    <property type="match status" value="1"/>
</dbReference>
<dbReference type="AlphaFoldDB" id="A0A2Y8ZWB9"/>
<protein>
    <submittedName>
        <fullName evidence="2">Predicted integral membrane protein</fullName>
    </submittedName>
</protein>
<keyword evidence="1" id="KW-0812">Transmembrane</keyword>
<keyword evidence="1" id="KW-0472">Membrane</keyword>
<dbReference type="InterPro" id="IPR018729">
    <property type="entry name" value="DUF2269_transmembrane"/>
</dbReference>
<dbReference type="EMBL" id="UESZ01000001">
    <property type="protein sequence ID" value="SSA36245.1"/>
    <property type="molecule type" value="Genomic_DNA"/>
</dbReference>
<evidence type="ECO:0000313" key="3">
    <source>
        <dbReference type="Proteomes" id="UP000250028"/>
    </source>
</evidence>
<proteinExistence type="predicted"/>
<dbReference type="Proteomes" id="UP000250028">
    <property type="component" value="Unassembled WGS sequence"/>
</dbReference>
<accession>A0A2Y8ZWB9</accession>
<feature type="transmembrane region" description="Helical" evidence="1">
    <location>
        <begin position="134"/>
        <end position="154"/>
    </location>
</feature>
<evidence type="ECO:0000313" key="2">
    <source>
        <dbReference type="EMBL" id="SSA36245.1"/>
    </source>
</evidence>
<gene>
    <name evidence="2" type="ORF">SAMN04489750_3634</name>
</gene>
<dbReference type="RefSeq" id="WP_109688076.1">
    <property type="nucleotide sequence ID" value="NZ_QGDN01000001.1"/>
</dbReference>
<keyword evidence="3" id="KW-1185">Reference proteome</keyword>